<sequence length="142" mass="15677">MRLPDHFELVDEPPALAGYLRLRKDAGLSQKTPEQAAGALSGSWFFCHVREKSSGRAVAMGRVIGDGGWYFHIADMATLPQFQGRGLGRAVIDALVARIRERAPENPYITLVADPPGWPLYEKAGFSTITPSRGMELPWVRN</sequence>
<evidence type="ECO:0000256" key="2">
    <source>
        <dbReference type="ARBA" id="ARBA00023315"/>
    </source>
</evidence>
<organism evidence="4 5">
    <name type="scientific">Arthrobacter stackebrandtii</name>
    <dbReference type="NCBI Taxonomy" id="272161"/>
    <lineage>
        <taxon>Bacteria</taxon>
        <taxon>Bacillati</taxon>
        <taxon>Actinomycetota</taxon>
        <taxon>Actinomycetes</taxon>
        <taxon>Micrococcales</taxon>
        <taxon>Micrococcaceae</taxon>
        <taxon>Arthrobacter</taxon>
    </lineage>
</organism>
<reference evidence="4 5" key="1">
    <citation type="submission" date="2021-03" db="EMBL/GenBank/DDBJ databases">
        <title>Sequencing the genomes of 1000 actinobacteria strains.</title>
        <authorList>
            <person name="Klenk H.-P."/>
        </authorList>
    </citation>
    <scope>NUCLEOTIDE SEQUENCE [LARGE SCALE GENOMIC DNA]</scope>
    <source>
        <strain evidence="4 5">DSM 16005</strain>
    </source>
</reference>
<dbReference type="SUPFAM" id="SSF55729">
    <property type="entry name" value="Acyl-CoA N-acyltransferases (Nat)"/>
    <property type="match status" value="1"/>
</dbReference>
<dbReference type="CDD" id="cd04301">
    <property type="entry name" value="NAT_SF"/>
    <property type="match status" value="1"/>
</dbReference>
<accession>A0ABS4Z0J6</accession>
<dbReference type="InterPro" id="IPR000182">
    <property type="entry name" value="GNAT_dom"/>
</dbReference>
<dbReference type="PROSITE" id="PS51186">
    <property type="entry name" value="GNAT"/>
    <property type="match status" value="1"/>
</dbReference>
<protein>
    <submittedName>
        <fullName evidence="4">Ribosomal protein S18 acetylase RimI-like enzyme</fullName>
    </submittedName>
</protein>
<evidence type="ECO:0000313" key="5">
    <source>
        <dbReference type="Proteomes" id="UP000711614"/>
    </source>
</evidence>
<keyword evidence="1" id="KW-0808">Transferase</keyword>
<feature type="domain" description="N-acetyltransferase" evidence="3">
    <location>
        <begin position="5"/>
        <end position="142"/>
    </location>
</feature>
<gene>
    <name evidence="4" type="ORF">JOF48_003278</name>
</gene>
<dbReference type="EMBL" id="JAGIOI010000001">
    <property type="protein sequence ID" value="MBP2414479.1"/>
    <property type="molecule type" value="Genomic_DNA"/>
</dbReference>
<dbReference type="InterPro" id="IPR045039">
    <property type="entry name" value="NSI-like"/>
</dbReference>
<evidence type="ECO:0000313" key="4">
    <source>
        <dbReference type="EMBL" id="MBP2414479.1"/>
    </source>
</evidence>
<dbReference type="Gene3D" id="3.40.630.30">
    <property type="match status" value="1"/>
</dbReference>
<proteinExistence type="predicted"/>
<evidence type="ECO:0000259" key="3">
    <source>
        <dbReference type="PROSITE" id="PS51186"/>
    </source>
</evidence>
<dbReference type="RefSeq" id="WP_209682400.1">
    <property type="nucleotide sequence ID" value="NZ_JAGIOI010000001.1"/>
</dbReference>
<evidence type="ECO:0000256" key="1">
    <source>
        <dbReference type="ARBA" id="ARBA00022679"/>
    </source>
</evidence>
<dbReference type="PANTHER" id="PTHR43626">
    <property type="entry name" value="ACYL-COA N-ACYLTRANSFERASE"/>
    <property type="match status" value="1"/>
</dbReference>
<keyword evidence="5" id="KW-1185">Reference proteome</keyword>
<dbReference type="Pfam" id="PF13673">
    <property type="entry name" value="Acetyltransf_10"/>
    <property type="match status" value="1"/>
</dbReference>
<keyword evidence="2" id="KW-0012">Acyltransferase</keyword>
<dbReference type="InterPro" id="IPR016181">
    <property type="entry name" value="Acyl_CoA_acyltransferase"/>
</dbReference>
<dbReference type="Proteomes" id="UP000711614">
    <property type="component" value="Unassembled WGS sequence"/>
</dbReference>
<dbReference type="PANTHER" id="PTHR43626:SF4">
    <property type="entry name" value="GCN5-RELATED N-ACETYLTRANSFERASE 2, CHLOROPLASTIC"/>
    <property type="match status" value="1"/>
</dbReference>
<name>A0ABS4Z0J6_9MICC</name>
<comment type="caution">
    <text evidence="4">The sequence shown here is derived from an EMBL/GenBank/DDBJ whole genome shotgun (WGS) entry which is preliminary data.</text>
</comment>